<dbReference type="InterPro" id="IPR012340">
    <property type="entry name" value="NA-bd_OB-fold"/>
</dbReference>
<dbReference type="OrthoDB" id="2446218at2759"/>
<dbReference type="Proteomes" id="UP000515121">
    <property type="component" value="Unplaced"/>
</dbReference>
<sequence length="462" mass="52714">MPFFTEKPKIRGRHGNFLGIESSILRKQSNTMTSWYGPLIDLSKAYDHEGHFVQLLVFVHRSTPVQYKLSKGGEIIRTDIQVGDDTLPLFSVSLWKKEMRSIVFAGDVVLLQNVKITKFRDVFEARTVDWSSFHRLVYPYDSLVSKGATELVAECRVGMAAKEKLRKVIEWVQRTGYTAIHDVEAYDCQNRRLSRNWKVPEPNKFRECPSLSEVLRLTSHCKAIFSASIGEIFLPITWRPIGESENENMFVSRRLYTSGDNNLAEDLICTGCRLCGSPLDPEHGSTIGKNSLPLYCEKSSDSLHAVSLIYRPFMLYLWDESEHMPILVKNNAAEKLFGNIKAERVYLCYREYKRDKNPDPGCVGRRGHRGTRTSNAPKAAGTSDDCSLDAHKRQESGQNLQRNKNLNVFLIWLVLLKMLMQQGRNSPLKFEVAVNASLDTENGRFEMVSVSTPCFKNIWSLE</sequence>
<evidence type="ECO:0000256" key="1">
    <source>
        <dbReference type="SAM" id="MobiDB-lite"/>
    </source>
</evidence>
<protein>
    <submittedName>
        <fullName evidence="3">Uncharacterized protein LOC111312319 isoform X1</fullName>
    </submittedName>
</protein>
<dbReference type="AlphaFoldDB" id="A0A6P6ATR4"/>
<name>A0A6P6ATR4_DURZI</name>
<dbReference type="RefSeq" id="XP_022768216.1">
    <property type="nucleotide sequence ID" value="XM_022912481.1"/>
</dbReference>
<evidence type="ECO:0000313" key="3">
    <source>
        <dbReference type="RefSeq" id="XP_022768216.1"/>
    </source>
</evidence>
<dbReference type="GeneID" id="111312319"/>
<dbReference type="KEGG" id="dzi:111312319"/>
<keyword evidence="2" id="KW-1185">Reference proteome</keyword>
<proteinExistence type="predicted"/>
<feature type="region of interest" description="Disordered" evidence="1">
    <location>
        <begin position="359"/>
        <end position="399"/>
    </location>
</feature>
<reference evidence="3" key="1">
    <citation type="submission" date="2025-08" db="UniProtKB">
        <authorList>
            <consortium name="RefSeq"/>
        </authorList>
    </citation>
    <scope>IDENTIFICATION</scope>
    <source>
        <tissue evidence="3">Fruit stalk</tissue>
    </source>
</reference>
<organism evidence="2 3">
    <name type="scientific">Durio zibethinus</name>
    <name type="common">Durian</name>
    <dbReference type="NCBI Taxonomy" id="66656"/>
    <lineage>
        <taxon>Eukaryota</taxon>
        <taxon>Viridiplantae</taxon>
        <taxon>Streptophyta</taxon>
        <taxon>Embryophyta</taxon>
        <taxon>Tracheophyta</taxon>
        <taxon>Spermatophyta</taxon>
        <taxon>Magnoliopsida</taxon>
        <taxon>eudicotyledons</taxon>
        <taxon>Gunneridae</taxon>
        <taxon>Pentapetalae</taxon>
        <taxon>rosids</taxon>
        <taxon>malvids</taxon>
        <taxon>Malvales</taxon>
        <taxon>Malvaceae</taxon>
        <taxon>Helicteroideae</taxon>
        <taxon>Durio</taxon>
    </lineage>
</organism>
<dbReference type="PANTHER" id="PTHR38542:SF2">
    <property type="entry name" value="REPLICATION FACTOR A C-TERMINAL DOMAIN-CONTAINING PROTEIN"/>
    <property type="match status" value="1"/>
</dbReference>
<dbReference type="PANTHER" id="PTHR38542">
    <property type="entry name" value="OS04G0450500 PROTEIN"/>
    <property type="match status" value="1"/>
</dbReference>
<dbReference type="Gene3D" id="2.40.50.140">
    <property type="entry name" value="Nucleic acid-binding proteins"/>
    <property type="match status" value="1"/>
</dbReference>
<evidence type="ECO:0000313" key="2">
    <source>
        <dbReference type="Proteomes" id="UP000515121"/>
    </source>
</evidence>
<accession>A0A6P6ATR4</accession>
<gene>
    <name evidence="3" type="primary">LOC111312319</name>
</gene>